<dbReference type="AlphaFoldDB" id="A0A9P3UJP2"/>
<name>A0A9P3UJP2_LYOSH</name>
<proteinExistence type="predicted"/>
<accession>A0A9P3UJP2</accession>
<organism evidence="1 2">
    <name type="scientific">Lyophyllum shimeji</name>
    <name type="common">Hon-shimeji</name>
    <name type="synonym">Tricholoma shimeji</name>
    <dbReference type="NCBI Taxonomy" id="47721"/>
    <lineage>
        <taxon>Eukaryota</taxon>
        <taxon>Fungi</taxon>
        <taxon>Dikarya</taxon>
        <taxon>Basidiomycota</taxon>
        <taxon>Agaricomycotina</taxon>
        <taxon>Agaricomycetes</taxon>
        <taxon>Agaricomycetidae</taxon>
        <taxon>Agaricales</taxon>
        <taxon>Tricholomatineae</taxon>
        <taxon>Lyophyllaceae</taxon>
        <taxon>Lyophyllum</taxon>
    </lineage>
</organism>
<evidence type="ECO:0000313" key="2">
    <source>
        <dbReference type="Proteomes" id="UP001063166"/>
    </source>
</evidence>
<dbReference type="Proteomes" id="UP001063166">
    <property type="component" value="Unassembled WGS sequence"/>
</dbReference>
<dbReference type="EMBL" id="BRPK01000002">
    <property type="protein sequence ID" value="GLB35637.1"/>
    <property type="molecule type" value="Genomic_DNA"/>
</dbReference>
<reference evidence="1" key="1">
    <citation type="submission" date="2022-07" db="EMBL/GenBank/DDBJ databases">
        <title>The genome of Lyophyllum shimeji provides insight into the initial evolution of ectomycorrhizal fungal genome.</title>
        <authorList>
            <person name="Kobayashi Y."/>
            <person name="Shibata T."/>
            <person name="Hirakawa H."/>
            <person name="Shigenobu S."/>
            <person name="Nishiyama T."/>
            <person name="Yamada A."/>
            <person name="Hasebe M."/>
            <person name="Kawaguchi M."/>
        </authorList>
    </citation>
    <scope>NUCLEOTIDE SEQUENCE</scope>
    <source>
        <strain evidence="1">AT787</strain>
    </source>
</reference>
<evidence type="ECO:0000313" key="1">
    <source>
        <dbReference type="EMBL" id="GLB35637.1"/>
    </source>
</evidence>
<protein>
    <submittedName>
        <fullName evidence="1">Uncharacterized protein</fullName>
    </submittedName>
</protein>
<sequence>MKGTSWRCRESGVNTIRQLTVRNASVAFLGNTNSEMLEPWRPSAIQSSATTHTVQRHCIKLRLMLEAQKEKARIRQMTAESMTPLSKAGYL</sequence>
<keyword evidence="2" id="KW-1185">Reference proteome</keyword>
<comment type="caution">
    <text evidence="1">The sequence shown here is derived from an EMBL/GenBank/DDBJ whole genome shotgun (WGS) entry which is preliminary data.</text>
</comment>
<gene>
    <name evidence="1" type="ORF">LshimejAT787_0212020</name>
</gene>